<evidence type="ECO:0000313" key="1">
    <source>
        <dbReference type="EMBL" id="KDR83133.1"/>
    </source>
</evidence>
<dbReference type="AlphaFoldDB" id="A0A067TVV5"/>
<accession>A0A067TVV5</accession>
<gene>
    <name evidence="1" type="ORF">GALMADRAFT_221098</name>
</gene>
<organism evidence="1 2">
    <name type="scientific">Galerina marginata (strain CBS 339.88)</name>
    <dbReference type="NCBI Taxonomy" id="685588"/>
    <lineage>
        <taxon>Eukaryota</taxon>
        <taxon>Fungi</taxon>
        <taxon>Dikarya</taxon>
        <taxon>Basidiomycota</taxon>
        <taxon>Agaricomycotina</taxon>
        <taxon>Agaricomycetes</taxon>
        <taxon>Agaricomycetidae</taxon>
        <taxon>Agaricales</taxon>
        <taxon>Agaricineae</taxon>
        <taxon>Strophariaceae</taxon>
        <taxon>Galerina</taxon>
    </lineage>
</organism>
<dbReference type="Proteomes" id="UP000027222">
    <property type="component" value="Unassembled WGS sequence"/>
</dbReference>
<evidence type="ECO:0000313" key="2">
    <source>
        <dbReference type="Proteomes" id="UP000027222"/>
    </source>
</evidence>
<sequence length="85" mass="9840">MGIAKLKRVRLALSRKNQTDIVEAVTQYQKSMKMDSSEIHLEITYLSENSRRRLVDKLSPLRGVSLQHGKAWHHLEIEQSTLPED</sequence>
<name>A0A067TVV5_GALM3</name>
<protein>
    <submittedName>
        <fullName evidence="1">Uncharacterized protein</fullName>
    </submittedName>
</protein>
<dbReference type="EMBL" id="KL142369">
    <property type="protein sequence ID" value="KDR83133.1"/>
    <property type="molecule type" value="Genomic_DNA"/>
</dbReference>
<dbReference type="HOGENOM" id="CLU_2512785_0_0_1"/>
<proteinExistence type="predicted"/>
<reference evidence="2" key="1">
    <citation type="journal article" date="2014" name="Proc. Natl. Acad. Sci. U.S.A.">
        <title>Extensive sampling of basidiomycete genomes demonstrates inadequacy of the white-rot/brown-rot paradigm for wood decay fungi.</title>
        <authorList>
            <person name="Riley R."/>
            <person name="Salamov A.A."/>
            <person name="Brown D.W."/>
            <person name="Nagy L.G."/>
            <person name="Floudas D."/>
            <person name="Held B.W."/>
            <person name="Levasseur A."/>
            <person name="Lombard V."/>
            <person name="Morin E."/>
            <person name="Otillar R."/>
            <person name="Lindquist E.A."/>
            <person name="Sun H."/>
            <person name="LaButti K.M."/>
            <person name="Schmutz J."/>
            <person name="Jabbour D."/>
            <person name="Luo H."/>
            <person name="Baker S.E."/>
            <person name="Pisabarro A.G."/>
            <person name="Walton J.D."/>
            <person name="Blanchette R.A."/>
            <person name="Henrissat B."/>
            <person name="Martin F."/>
            <person name="Cullen D."/>
            <person name="Hibbett D.S."/>
            <person name="Grigoriev I.V."/>
        </authorList>
    </citation>
    <scope>NUCLEOTIDE SEQUENCE [LARGE SCALE GENOMIC DNA]</scope>
    <source>
        <strain evidence="2">CBS 339.88</strain>
    </source>
</reference>
<keyword evidence="2" id="KW-1185">Reference proteome</keyword>